<evidence type="ECO:0000313" key="3">
    <source>
        <dbReference type="Proteomes" id="UP000823633"/>
    </source>
</evidence>
<dbReference type="Proteomes" id="UP000823633">
    <property type="component" value="Unassembled WGS sequence"/>
</dbReference>
<feature type="compositionally biased region" description="Basic and acidic residues" evidence="1">
    <location>
        <begin position="47"/>
        <end position="58"/>
    </location>
</feature>
<comment type="caution">
    <text evidence="2">The sequence shown here is derived from an EMBL/GenBank/DDBJ whole genome shotgun (WGS) entry which is preliminary data.</text>
</comment>
<reference evidence="2" key="1">
    <citation type="submission" date="2020-10" db="EMBL/GenBank/DDBJ databases">
        <authorList>
            <person name="Gilroy R."/>
        </authorList>
    </citation>
    <scope>NUCLEOTIDE SEQUENCE</scope>
    <source>
        <strain evidence="2">11167</strain>
    </source>
</reference>
<name>A0A9D9E9B0_9SPIR</name>
<reference evidence="2" key="2">
    <citation type="journal article" date="2021" name="PeerJ">
        <title>Extensive microbial diversity within the chicken gut microbiome revealed by metagenomics and culture.</title>
        <authorList>
            <person name="Gilroy R."/>
            <person name="Ravi A."/>
            <person name="Getino M."/>
            <person name="Pursley I."/>
            <person name="Horton D.L."/>
            <person name="Alikhan N.F."/>
            <person name="Baker D."/>
            <person name="Gharbi K."/>
            <person name="Hall N."/>
            <person name="Watson M."/>
            <person name="Adriaenssens E.M."/>
            <person name="Foster-Nyarko E."/>
            <person name="Jarju S."/>
            <person name="Secka A."/>
            <person name="Antonio M."/>
            <person name="Oren A."/>
            <person name="Chaudhuri R.R."/>
            <person name="La Ragione R."/>
            <person name="Hildebrand F."/>
            <person name="Pallen M.J."/>
        </authorList>
    </citation>
    <scope>NUCLEOTIDE SEQUENCE</scope>
    <source>
        <strain evidence="2">11167</strain>
    </source>
</reference>
<proteinExistence type="predicted"/>
<dbReference type="EMBL" id="JADIMU010000016">
    <property type="protein sequence ID" value="MBO8442615.1"/>
    <property type="molecule type" value="Genomic_DNA"/>
</dbReference>
<feature type="region of interest" description="Disordered" evidence="1">
    <location>
        <begin position="28"/>
        <end position="62"/>
    </location>
</feature>
<accession>A0A9D9E9B0</accession>
<gene>
    <name evidence="2" type="ORF">IAC42_02485</name>
</gene>
<organism evidence="2 3">
    <name type="scientific">Candidatus Aphodenecus pullistercoris</name>
    <dbReference type="NCBI Taxonomy" id="2840669"/>
    <lineage>
        <taxon>Bacteria</taxon>
        <taxon>Pseudomonadati</taxon>
        <taxon>Spirochaetota</taxon>
        <taxon>Spirochaetia</taxon>
        <taxon>Spirochaetales</taxon>
        <taxon>Candidatus Aphodenecus</taxon>
    </lineage>
</organism>
<sequence>MRQMALLDSFNDLAGKTTDNVIENNEEHDEAAAEDAAQKTPSLGYIKKYDNHNEDGSQKRRRYSGAFYAKFGTDDKAAEEKKGDK</sequence>
<evidence type="ECO:0000313" key="2">
    <source>
        <dbReference type="EMBL" id="MBO8442615.1"/>
    </source>
</evidence>
<evidence type="ECO:0000256" key="1">
    <source>
        <dbReference type="SAM" id="MobiDB-lite"/>
    </source>
</evidence>
<dbReference type="AlphaFoldDB" id="A0A9D9E9B0"/>
<protein>
    <submittedName>
        <fullName evidence="2">Uncharacterized protein</fullName>
    </submittedName>
</protein>